<feature type="domain" description="Shugoshin C-terminal" evidence="10">
    <location>
        <begin position="432"/>
        <end position="454"/>
    </location>
</feature>
<comment type="similarity">
    <text evidence="2">Belongs to the shugoshin family.</text>
</comment>
<evidence type="ECO:0000256" key="1">
    <source>
        <dbReference type="ARBA" id="ARBA00004584"/>
    </source>
</evidence>
<evidence type="ECO:0000256" key="8">
    <source>
        <dbReference type="ARBA" id="ARBA00023328"/>
    </source>
</evidence>
<gene>
    <name evidence="12" type="ORF">BDW59DRAFT_16169</name>
</gene>
<keyword evidence="4" id="KW-0132">Cell division</keyword>
<dbReference type="InterPro" id="IPR011515">
    <property type="entry name" value="Shugoshin_C"/>
</dbReference>
<evidence type="ECO:0000313" key="12">
    <source>
        <dbReference type="EMBL" id="KAL2815453.1"/>
    </source>
</evidence>
<feature type="domain" description="Shugoshin N-terminal coiled-coil" evidence="11">
    <location>
        <begin position="17"/>
        <end position="61"/>
    </location>
</feature>
<evidence type="ECO:0000256" key="4">
    <source>
        <dbReference type="ARBA" id="ARBA00022618"/>
    </source>
</evidence>
<feature type="region of interest" description="Disordered" evidence="9">
    <location>
        <begin position="299"/>
        <end position="553"/>
    </location>
</feature>
<comment type="caution">
    <text evidence="12">The sequence shown here is derived from an EMBL/GenBank/DDBJ whole genome shotgun (WGS) entry which is preliminary data.</text>
</comment>
<feature type="compositionally biased region" description="Polar residues" evidence="9">
    <location>
        <begin position="335"/>
        <end position="369"/>
    </location>
</feature>
<dbReference type="Proteomes" id="UP001610335">
    <property type="component" value="Unassembled WGS sequence"/>
</dbReference>
<reference evidence="12 13" key="1">
    <citation type="submission" date="2024-07" db="EMBL/GenBank/DDBJ databases">
        <title>Section-level genome sequencing and comparative genomics of Aspergillus sections Usti and Cavernicolus.</title>
        <authorList>
            <consortium name="Lawrence Berkeley National Laboratory"/>
            <person name="Nybo J.L."/>
            <person name="Vesth T.C."/>
            <person name="Theobald S."/>
            <person name="Frisvad J.C."/>
            <person name="Larsen T.O."/>
            <person name="Kjaerboelling I."/>
            <person name="Rothschild-Mancinelli K."/>
            <person name="Lyhne E.K."/>
            <person name="Kogle M.E."/>
            <person name="Barry K."/>
            <person name="Clum A."/>
            <person name="Na H."/>
            <person name="Ledsgaard L."/>
            <person name="Lin J."/>
            <person name="Lipzen A."/>
            <person name="Kuo A."/>
            <person name="Riley R."/>
            <person name="Mondo S."/>
            <person name="LaButti K."/>
            <person name="Haridas S."/>
            <person name="Pangalinan J."/>
            <person name="Salamov A.A."/>
            <person name="Simmons B.A."/>
            <person name="Magnuson J.K."/>
            <person name="Chen J."/>
            <person name="Drula E."/>
            <person name="Henrissat B."/>
            <person name="Wiebenga A."/>
            <person name="Lubbers R.J."/>
            <person name="Gomes A.C."/>
            <person name="Makela M.R."/>
            <person name="Stajich J."/>
            <person name="Grigoriev I.V."/>
            <person name="Mortensen U.H."/>
            <person name="De vries R.P."/>
            <person name="Baker S.E."/>
            <person name="Andersen M.R."/>
        </authorList>
    </citation>
    <scope>NUCLEOTIDE SEQUENCE [LARGE SCALE GENOMIC DNA]</scope>
    <source>
        <strain evidence="12 13">CBS 600.67</strain>
    </source>
</reference>
<evidence type="ECO:0000256" key="5">
    <source>
        <dbReference type="ARBA" id="ARBA00022829"/>
    </source>
</evidence>
<feature type="region of interest" description="Disordered" evidence="9">
    <location>
        <begin position="565"/>
        <end position="611"/>
    </location>
</feature>
<keyword evidence="8" id="KW-0137">Centromere</keyword>
<evidence type="ECO:0008006" key="14">
    <source>
        <dbReference type="Google" id="ProtNLM"/>
    </source>
</evidence>
<feature type="compositionally biased region" description="Polar residues" evidence="9">
    <location>
        <begin position="381"/>
        <end position="399"/>
    </location>
</feature>
<feature type="compositionally biased region" description="Polar residues" evidence="9">
    <location>
        <begin position="599"/>
        <end position="611"/>
    </location>
</feature>
<evidence type="ECO:0000256" key="3">
    <source>
        <dbReference type="ARBA" id="ARBA00022454"/>
    </source>
</evidence>
<protein>
    <recommendedName>
        <fullName evidence="14">Shugoshin</fullName>
    </recommendedName>
</protein>
<feature type="region of interest" description="Disordered" evidence="9">
    <location>
        <begin position="632"/>
        <end position="654"/>
    </location>
</feature>
<organism evidence="12 13">
    <name type="scientific">Aspergillus cavernicola</name>
    <dbReference type="NCBI Taxonomy" id="176166"/>
    <lineage>
        <taxon>Eukaryota</taxon>
        <taxon>Fungi</taxon>
        <taxon>Dikarya</taxon>
        <taxon>Ascomycota</taxon>
        <taxon>Pezizomycotina</taxon>
        <taxon>Eurotiomycetes</taxon>
        <taxon>Eurotiomycetidae</taxon>
        <taxon>Eurotiales</taxon>
        <taxon>Aspergillaceae</taxon>
        <taxon>Aspergillus</taxon>
        <taxon>Aspergillus subgen. Nidulantes</taxon>
    </lineage>
</organism>
<dbReference type="Pfam" id="PF07557">
    <property type="entry name" value="Shugoshin_C"/>
    <property type="match status" value="1"/>
</dbReference>
<keyword evidence="13" id="KW-1185">Reference proteome</keyword>
<keyword evidence="3" id="KW-0158">Chromosome</keyword>
<feature type="region of interest" description="Disordered" evidence="9">
    <location>
        <begin position="168"/>
        <end position="247"/>
    </location>
</feature>
<evidence type="ECO:0000256" key="2">
    <source>
        <dbReference type="ARBA" id="ARBA00010845"/>
    </source>
</evidence>
<accession>A0ABR4HIZ3</accession>
<comment type="subcellular location">
    <subcellularLocation>
        <location evidence="1">Chromosome</location>
        <location evidence="1">Centromere</location>
    </subcellularLocation>
</comment>
<dbReference type="InterPro" id="IPR011516">
    <property type="entry name" value="Shugoshin_N"/>
</dbReference>
<sequence length="685" mass="75963">MARLNESTASAEPIEILKRRFVRQNREIARVNSIQSLRIRSLESEVSHLLSENVSLREQVITLTQDVERFEAAKTLHDGVYDVKGRLDSKLVELSSLVAELGNLPRRYSKATGQKDEPVVGRQPRQSSSINLANGADPEPSLGLEADGRLPVILEDKYYPRRTLEAQDLQRLLNNDTDDPSSPKLEESATSPEQSNEYEEPQMTGPTDVMDTNALGDYTEDENSLPPNLETRRKKKVGSARASEEQAYAEPTSLLDSKFIRKCGAKRKFSVEDEESFFDCGPAEDDGFKFNRPVHSPVKLSSQIDDPSPIIRKPQPKVEISHGQPKRKVLEPKNANVNILSPTKPSVTKSYDQLQNPVTLGRNENSYPTQGKGGRTHRKNGSPQKPSISIYGNETSVNNDEIETKADLVTDAPPPQDADHEVPAAADTLITRPSRRQRAVVSYAEPSLRDKMRRSTNDLGPAVGDRSRNSNSYTDANLEQNEQKGRNSPTKNARSITNGGQALFDNEPLEGNPKRQMDMISQRKRKTSGQLVDDCGEDPAGRQSRRIKASDGRIEEGLEDQIAASIPQDNPQSFVSSGQDISADMDQAASDTSRKSRRYSSNTRSSGRSIAPRFSTSLLNVEAEGDDLATAYPGGSMDELSLRSTNGDEYPARELQEYSDKSFLMGSREMSRGQRVAARRRSMMI</sequence>
<feature type="region of interest" description="Disordered" evidence="9">
    <location>
        <begin position="108"/>
        <end position="145"/>
    </location>
</feature>
<feature type="compositionally biased region" description="Polar residues" evidence="9">
    <location>
        <begin position="567"/>
        <end position="580"/>
    </location>
</feature>
<evidence type="ECO:0000256" key="7">
    <source>
        <dbReference type="ARBA" id="ARBA00023306"/>
    </source>
</evidence>
<feature type="compositionally biased region" description="Polar residues" evidence="9">
    <location>
        <begin position="469"/>
        <end position="500"/>
    </location>
</feature>
<keyword evidence="7" id="KW-0131">Cell cycle</keyword>
<proteinExistence type="inferred from homology"/>
<name>A0ABR4HIZ3_9EURO</name>
<dbReference type="Pfam" id="PF07558">
    <property type="entry name" value="Shugoshin_N"/>
    <property type="match status" value="1"/>
</dbReference>
<evidence type="ECO:0000313" key="13">
    <source>
        <dbReference type="Proteomes" id="UP001610335"/>
    </source>
</evidence>
<evidence type="ECO:0000259" key="11">
    <source>
        <dbReference type="Pfam" id="PF07558"/>
    </source>
</evidence>
<dbReference type="EMBL" id="JBFXLS010000112">
    <property type="protein sequence ID" value="KAL2815453.1"/>
    <property type="molecule type" value="Genomic_DNA"/>
</dbReference>
<evidence type="ECO:0000256" key="6">
    <source>
        <dbReference type="ARBA" id="ARBA00023054"/>
    </source>
</evidence>
<evidence type="ECO:0000256" key="9">
    <source>
        <dbReference type="SAM" id="MobiDB-lite"/>
    </source>
</evidence>
<keyword evidence="5" id="KW-0159">Chromosome partition</keyword>
<keyword evidence="6" id="KW-0175">Coiled coil</keyword>
<feature type="compositionally biased region" description="Basic and acidic residues" evidence="9">
    <location>
        <begin position="447"/>
        <end position="456"/>
    </location>
</feature>
<evidence type="ECO:0000259" key="10">
    <source>
        <dbReference type="Pfam" id="PF07557"/>
    </source>
</evidence>